<gene>
    <name evidence="2" type="ORF">SELO1098_LOCUS27113</name>
</gene>
<feature type="region of interest" description="Disordered" evidence="1">
    <location>
        <begin position="237"/>
        <end position="257"/>
    </location>
</feature>
<sequence>MSRIYGANSNIVRYKAFVLESQQSDDALEYNHANHHNQDNSWSTEEQHKSLIERLHDQYWNSAQRVLVNTQSWQELPSAMAPYHRHDRQKKVQAALVLQRWIRKYLSTTFDFARAMKRVDAMARKKLQEKLIARRKLLVDHTTAMEASDEHEQRKNKSGGHGHMHGSISSVTTQSQTQKHGHGVHGSNSILHPSQSHRHKHTTSSSSIATPHVTLRQNGGVATRSNSLCVDAFGDSIAPLHSSEGHEDRRRSKSVKRSMSISEINDISQLVGAAGMLAIFNAAGMTPPHPSHHHGQSHRYSVSQSIGVGDRPGPHAPADMIFQHTEVNWDETPSLQENFTLDELPQRTLEQSHQTQSLPQLGVESPTTHRKDSHATAMSAMSHKNRSNSIKSRMDGAHSFASYLGFPQPSNREKLGSPSIIEESVRPHSAGPYDTLTSTGSMVGTGIACKDEPVSPTSMRHATYHSTPHLHSSQKQTHLQVQAQGHAQGQGLGPGHGHTSTMQRPHTANAAVRPSGPTHEELEEMEQKEAARRHEAHKARRREELHAQALKDKRRLCRSASNAFGLPKDVFHGVKDDVGTKIGLKFLRAMSANPSIYDDVQVKKRASSSYGRTTRPPKSNIW</sequence>
<reference evidence="2" key="1">
    <citation type="submission" date="2021-01" db="EMBL/GenBank/DDBJ databases">
        <authorList>
            <person name="Corre E."/>
            <person name="Pelletier E."/>
            <person name="Niang G."/>
            <person name="Scheremetjew M."/>
            <person name="Finn R."/>
            <person name="Kale V."/>
            <person name="Holt S."/>
            <person name="Cochrane G."/>
            <person name="Meng A."/>
            <person name="Brown T."/>
            <person name="Cohen L."/>
        </authorList>
    </citation>
    <scope>NUCLEOTIDE SEQUENCE</scope>
    <source>
        <strain evidence="2">CCAP 955/1</strain>
    </source>
</reference>
<proteinExistence type="predicted"/>
<dbReference type="AlphaFoldDB" id="A0A7S3MDG9"/>
<evidence type="ECO:0000256" key="1">
    <source>
        <dbReference type="SAM" id="MobiDB-lite"/>
    </source>
</evidence>
<dbReference type="EMBL" id="HBIC01052930">
    <property type="protein sequence ID" value="CAE0298259.1"/>
    <property type="molecule type" value="Transcribed_RNA"/>
</dbReference>
<accession>A0A7S3MDG9</accession>
<feature type="compositionally biased region" description="Low complexity" evidence="1">
    <location>
        <begin position="478"/>
        <end position="487"/>
    </location>
</feature>
<protein>
    <submittedName>
        <fullName evidence="2">Uncharacterized protein</fullName>
    </submittedName>
</protein>
<feature type="region of interest" description="Disordered" evidence="1">
    <location>
        <begin position="143"/>
        <end position="212"/>
    </location>
</feature>
<evidence type="ECO:0000313" key="2">
    <source>
        <dbReference type="EMBL" id="CAE0298259.1"/>
    </source>
</evidence>
<feature type="compositionally biased region" description="Low complexity" evidence="1">
    <location>
        <begin position="165"/>
        <end position="178"/>
    </location>
</feature>
<feature type="region of interest" description="Disordered" evidence="1">
    <location>
        <begin position="474"/>
        <end position="542"/>
    </location>
</feature>
<feature type="region of interest" description="Disordered" evidence="1">
    <location>
        <begin position="597"/>
        <end position="622"/>
    </location>
</feature>
<organism evidence="2">
    <name type="scientific">Spumella elongata</name>
    <dbReference type="NCBI Taxonomy" id="89044"/>
    <lineage>
        <taxon>Eukaryota</taxon>
        <taxon>Sar</taxon>
        <taxon>Stramenopiles</taxon>
        <taxon>Ochrophyta</taxon>
        <taxon>Chrysophyceae</taxon>
        <taxon>Chromulinales</taxon>
        <taxon>Chromulinaceae</taxon>
        <taxon>Spumella</taxon>
    </lineage>
</organism>
<feature type="region of interest" description="Disordered" evidence="1">
    <location>
        <begin position="348"/>
        <end position="390"/>
    </location>
</feature>
<name>A0A7S3MDG9_9STRA</name>
<feature type="compositionally biased region" description="Polar residues" evidence="1">
    <location>
        <begin position="348"/>
        <end position="359"/>
    </location>
</feature>